<dbReference type="AlphaFoldDB" id="A0AAV4U228"/>
<proteinExistence type="predicted"/>
<sequence>MSQSLEEELGDVGSEDNVLKATMLFKAIMDLTYQESIRAKDKAQIRDLVTNMMQDHSVDISATPSSVISLKPLVELVLLKVLVRNPHSTGRTSAASVFSIDEYYSHMISLKSNNSHFQNEF</sequence>
<accession>A0AAV4U228</accession>
<dbReference type="Proteomes" id="UP001054945">
    <property type="component" value="Unassembled WGS sequence"/>
</dbReference>
<gene>
    <name evidence="1" type="ORF">CEXT_151701</name>
</gene>
<reference evidence="1 2" key="1">
    <citation type="submission" date="2021-06" db="EMBL/GenBank/DDBJ databases">
        <title>Caerostris extrusa draft genome.</title>
        <authorList>
            <person name="Kono N."/>
            <person name="Arakawa K."/>
        </authorList>
    </citation>
    <scope>NUCLEOTIDE SEQUENCE [LARGE SCALE GENOMIC DNA]</scope>
</reference>
<protein>
    <submittedName>
        <fullName evidence="1">Uncharacterized protein</fullName>
    </submittedName>
</protein>
<evidence type="ECO:0000313" key="1">
    <source>
        <dbReference type="EMBL" id="GIY51732.1"/>
    </source>
</evidence>
<organism evidence="1 2">
    <name type="scientific">Caerostris extrusa</name>
    <name type="common">Bark spider</name>
    <name type="synonym">Caerostris bankana</name>
    <dbReference type="NCBI Taxonomy" id="172846"/>
    <lineage>
        <taxon>Eukaryota</taxon>
        <taxon>Metazoa</taxon>
        <taxon>Ecdysozoa</taxon>
        <taxon>Arthropoda</taxon>
        <taxon>Chelicerata</taxon>
        <taxon>Arachnida</taxon>
        <taxon>Araneae</taxon>
        <taxon>Araneomorphae</taxon>
        <taxon>Entelegynae</taxon>
        <taxon>Araneoidea</taxon>
        <taxon>Araneidae</taxon>
        <taxon>Caerostris</taxon>
    </lineage>
</organism>
<keyword evidence="2" id="KW-1185">Reference proteome</keyword>
<name>A0AAV4U228_CAEEX</name>
<comment type="caution">
    <text evidence="1">The sequence shown here is derived from an EMBL/GenBank/DDBJ whole genome shotgun (WGS) entry which is preliminary data.</text>
</comment>
<dbReference type="EMBL" id="BPLR01012151">
    <property type="protein sequence ID" value="GIY51732.1"/>
    <property type="molecule type" value="Genomic_DNA"/>
</dbReference>
<evidence type="ECO:0000313" key="2">
    <source>
        <dbReference type="Proteomes" id="UP001054945"/>
    </source>
</evidence>